<gene>
    <name evidence="3" type="ORF">S12H4_42148</name>
</gene>
<dbReference type="PANTHER" id="PTHR11815">
    <property type="entry name" value="SUCCINYL-COA SYNTHETASE BETA CHAIN"/>
    <property type="match status" value="1"/>
</dbReference>
<accession>X1U3K4</accession>
<dbReference type="GO" id="GO:0042709">
    <property type="term" value="C:succinate-CoA ligase complex"/>
    <property type="evidence" value="ECO:0007669"/>
    <property type="project" value="TreeGrafter"/>
</dbReference>
<evidence type="ECO:0000313" key="3">
    <source>
        <dbReference type="EMBL" id="GAJ12143.1"/>
    </source>
</evidence>
<protein>
    <recommendedName>
        <fullName evidence="2">ATP-citrate synthase/succinyl-CoA ligase C-terminal domain-containing protein</fullName>
    </recommendedName>
</protein>
<name>X1U3K4_9ZZZZ</name>
<dbReference type="GO" id="GO:0004775">
    <property type="term" value="F:succinate-CoA ligase (ADP-forming) activity"/>
    <property type="evidence" value="ECO:0007669"/>
    <property type="project" value="TreeGrafter"/>
</dbReference>
<evidence type="ECO:0000259" key="2">
    <source>
        <dbReference type="Pfam" id="PF00549"/>
    </source>
</evidence>
<evidence type="ECO:0000256" key="1">
    <source>
        <dbReference type="ARBA" id="ARBA00022741"/>
    </source>
</evidence>
<feature type="domain" description="ATP-citrate synthase/succinyl-CoA ligase C-terminal" evidence="2">
    <location>
        <begin position="1"/>
        <end position="112"/>
    </location>
</feature>
<dbReference type="Pfam" id="PF00549">
    <property type="entry name" value="Ligase_CoA"/>
    <property type="match status" value="1"/>
</dbReference>
<dbReference type="InterPro" id="IPR016102">
    <property type="entry name" value="Succinyl-CoA_synth-like"/>
</dbReference>
<comment type="caution">
    <text evidence="3">The sequence shown here is derived from an EMBL/GenBank/DDBJ whole genome shotgun (WGS) entry which is preliminary data.</text>
</comment>
<dbReference type="GO" id="GO:0006099">
    <property type="term" value="P:tricarboxylic acid cycle"/>
    <property type="evidence" value="ECO:0007669"/>
    <property type="project" value="TreeGrafter"/>
</dbReference>
<dbReference type="GO" id="GO:0000166">
    <property type="term" value="F:nucleotide binding"/>
    <property type="evidence" value="ECO:0007669"/>
    <property type="project" value="UniProtKB-KW"/>
</dbReference>
<organism evidence="3">
    <name type="scientific">marine sediment metagenome</name>
    <dbReference type="NCBI Taxonomy" id="412755"/>
    <lineage>
        <taxon>unclassified sequences</taxon>
        <taxon>metagenomes</taxon>
        <taxon>ecological metagenomes</taxon>
    </lineage>
</organism>
<dbReference type="AlphaFoldDB" id="X1U3K4"/>
<dbReference type="GO" id="GO:0006104">
    <property type="term" value="P:succinyl-CoA metabolic process"/>
    <property type="evidence" value="ECO:0007669"/>
    <property type="project" value="TreeGrafter"/>
</dbReference>
<dbReference type="SUPFAM" id="SSF52210">
    <property type="entry name" value="Succinyl-CoA synthetase domains"/>
    <property type="match status" value="1"/>
</dbReference>
<sequence>GAGLTMATLDALTHYNGKGGVFLDLGGTDDPEKVKQAFELMKKAKPKVIFLNLFGGITRCDSVATGVKAVITKEGIDCPVITRIKGCNEEQAKDILKDAGLITGTTLQDAAKKSSDLAR</sequence>
<proteinExistence type="predicted"/>
<dbReference type="Gene3D" id="3.40.50.261">
    <property type="entry name" value="Succinyl-CoA synthetase domains"/>
    <property type="match status" value="1"/>
</dbReference>
<reference evidence="3" key="1">
    <citation type="journal article" date="2014" name="Front. Microbiol.">
        <title>High frequency of phylogenetically diverse reductive dehalogenase-homologous genes in deep subseafloor sedimentary metagenomes.</title>
        <authorList>
            <person name="Kawai M."/>
            <person name="Futagami T."/>
            <person name="Toyoda A."/>
            <person name="Takaki Y."/>
            <person name="Nishi S."/>
            <person name="Hori S."/>
            <person name="Arai W."/>
            <person name="Tsubouchi T."/>
            <person name="Morono Y."/>
            <person name="Uchiyama I."/>
            <person name="Ito T."/>
            <person name="Fujiyama A."/>
            <person name="Inagaki F."/>
            <person name="Takami H."/>
        </authorList>
    </citation>
    <scope>NUCLEOTIDE SEQUENCE</scope>
    <source>
        <strain evidence="3">Expedition CK06-06</strain>
    </source>
</reference>
<dbReference type="PANTHER" id="PTHR11815:SF10">
    <property type="entry name" value="SUCCINATE--COA LIGASE [GDP-FORMING] SUBUNIT BETA, MITOCHONDRIAL"/>
    <property type="match status" value="1"/>
</dbReference>
<keyword evidence="1" id="KW-0547">Nucleotide-binding</keyword>
<dbReference type="EMBL" id="BARW01025763">
    <property type="protein sequence ID" value="GAJ12143.1"/>
    <property type="molecule type" value="Genomic_DNA"/>
</dbReference>
<feature type="non-terminal residue" evidence="3">
    <location>
        <position position="1"/>
    </location>
</feature>
<dbReference type="InterPro" id="IPR005811">
    <property type="entry name" value="SUCC_ACL_C"/>
</dbReference>